<dbReference type="GeneID" id="35382532"/>
<organism evidence="1">
    <name type="scientific">Orpheovirus IHUMI-LCC2</name>
    <dbReference type="NCBI Taxonomy" id="2023057"/>
    <lineage>
        <taxon>Viruses</taxon>
        <taxon>Varidnaviria</taxon>
        <taxon>Bamfordvirae</taxon>
        <taxon>Nucleocytoviricota</taxon>
        <taxon>Megaviricetes</taxon>
        <taxon>Pimascovirales</taxon>
        <taxon>Ocovirineae</taxon>
        <taxon>Orpheoviridae</taxon>
        <taxon>Alphaorpheovirus</taxon>
        <taxon>Alphaorpheovirus massiliense</taxon>
    </lineage>
</organism>
<dbReference type="EMBL" id="LT906555">
    <property type="protein sequence ID" value="SNW62617.1"/>
    <property type="molecule type" value="Genomic_DNA"/>
</dbReference>
<gene>
    <name evidence="1" type="ORF">ORPV_713</name>
</gene>
<sequence>MEYNPKYADDWNYLLELVDDDQQKKFLIKNLISDIRRSISLKDYHPLIYTYVNNNYFGKEFDLLLTNNSLPNNSKVWDDLRDLVNDREDLDLLPYLDDKGIRYSYYKNQQGSYDNIGQISYINMRLNPLIEDDDIIGYTSFDNDNDDDDDYSDNDYKDNTFHLISTSISGMTYDRPTETDLKVYKDINRSYPNPRLIGTDADISPAPERYNINYSLINTYINFIPYELQRLNVGQSALLSFNGIDKRLEIYRESEKDYRFTITSPTKGTDIYIRNEFPINIKINNDTNELSNIEL</sequence>
<evidence type="ECO:0000313" key="1">
    <source>
        <dbReference type="EMBL" id="SNW62617.1"/>
    </source>
</evidence>
<dbReference type="Proteomes" id="UP000236316">
    <property type="component" value="Segment"/>
</dbReference>
<accession>A0A2I2L517</accession>
<dbReference type="RefSeq" id="YP_009448919.1">
    <property type="nucleotide sequence ID" value="NC_036594.1"/>
</dbReference>
<keyword evidence="2" id="KW-1185">Reference proteome</keyword>
<reference evidence="1" key="1">
    <citation type="submission" date="2017-08" db="EMBL/GenBank/DDBJ databases">
        <authorList>
            <consortium name="Urmite Genomes"/>
        </authorList>
    </citation>
    <scope>NUCLEOTIDE SEQUENCE [LARGE SCALE GENOMIC DNA]</scope>
    <source>
        <strain evidence="1">IHUMI-LCC2</strain>
    </source>
</reference>
<protein>
    <submittedName>
        <fullName evidence="1">Uncharacterized protein</fullName>
    </submittedName>
</protein>
<dbReference type="KEGG" id="vg:35382532"/>
<proteinExistence type="predicted"/>
<name>A0A2I2L517_9VIRU</name>
<evidence type="ECO:0000313" key="2">
    <source>
        <dbReference type="Proteomes" id="UP000236316"/>
    </source>
</evidence>